<dbReference type="Proteomes" id="UP000095287">
    <property type="component" value="Unplaced"/>
</dbReference>
<dbReference type="Gene3D" id="2.10.25.10">
    <property type="entry name" value="Laminin"/>
    <property type="match status" value="1"/>
</dbReference>
<evidence type="ECO:0000313" key="3">
    <source>
        <dbReference type="Proteomes" id="UP000095287"/>
    </source>
</evidence>
<name>A0A1I7Y775_9BILA</name>
<sequence>MDSDLASLYKGFCFKPRCICKAGFLRDDKRRCIPATECPEVDLMELKRNITATMNNVWAEYYRRRDNPGKEIIELVKRINWMKTATSPPLKDSADDSTDVERNSTAPHS</sequence>
<protein>
    <submittedName>
        <fullName evidence="4">TIL domain-containing protein</fullName>
    </submittedName>
</protein>
<feature type="region of interest" description="Disordered" evidence="2">
    <location>
        <begin position="86"/>
        <end position="109"/>
    </location>
</feature>
<keyword evidence="1" id="KW-0722">Serine protease inhibitor</keyword>
<evidence type="ECO:0000256" key="2">
    <source>
        <dbReference type="SAM" id="MobiDB-lite"/>
    </source>
</evidence>
<dbReference type="CDD" id="cd19941">
    <property type="entry name" value="TIL"/>
    <property type="match status" value="1"/>
</dbReference>
<reference evidence="4" key="1">
    <citation type="submission" date="2016-11" db="UniProtKB">
        <authorList>
            <consortium name="WormBaseParasite"/>
        </authorList>
    </citation>
    <scope>IDENTIFICATION</scope>
</reference>
<accession>A0A1I7Y775</accession>
<organism evidence="3 4">
    <name type="scientific">Steinernema glaseri</name>
    <dbReference type="NCBI Taxonomy" id="37863"/>
    <lineage>
        <taxon>Eukaryota</taxon>
        <taxon>Metazoa</taxon>
        <taxon>Ecdysozoa</taxon>
        <taxon>Nematoda</taxon>
        <taxon>Chromadorea</taxon>
        <taxon>Rhabditida</taxon>
        <taxon>Tylenchina</taxon>
        <taxon>Panagrolaimomorpha</taxon>
        <taxon>Strongyloidoidea</taxon>
        <taxon>Steinernematidae</taxon>
        <taxon>Steinernema</taxon>
    </lineage>
</organism>
<keyword evidence="1" id="KW-0646">Protease inhibitor</keyword>
<dbReference type="AlphaFoldDB" id="A0A1I7Y775"/>
<keyword evidence="3" id="KW-1185">Reference proteome</keyword>
<evidence type="ECO:0000313" key="4">
    <source>
        <dbReference type="WBParaSite" id="L893_g13442.t1"/>
    </source>
</evidence>
<evidence type="ECO:0000256" key="1">
    <source>
        <dbReference type="ARBA" id="ARBA00022900"/>
    </source>
</evidence>
<dbReference type="GO" id="GO:0004867">
    <property type="term" value="F:serine-type endopeptidase inhibitor activity"/>
    <property type="evidence" value="ECO:0007669"/>
    <property type="project" value="UniProtKB-KW"/>
</dbReference>
<proteinExistence type="predicted"/>
<dbReference type="SUPFAM" id="SSF57567">
    <property type="entry name" value="Serine protease inhibitors"/>
    <property type="match status" value="1"/>
</dbReference>
<dbReference type="InterPro" id="IPR036084">
    <property type="entry name" value="Ser_inhib-like_sf"/>
</dbReference>
<dbReference type="WBParaSite" id="L893_g13442.t1">
    <property type="protein sequence ID" value="L893_g13442.t1"/>
    <property type="gene ID" value="L893_g13442"/>
</dbReference>